<gene>
    <name evidence="2" type="ORF">CNQ36_14925</name>
</gene>
<proteinExistence type="predicted"/>
<dbReference type="RefSeq" id="WP_121546383.1">
    <property type="nucleotide sequence ID" value="NZ_CP023407.1"/>
</dbReference>
<organism evidence="2 3">
    <name type="scientific">Streptomyces fungicidicus</name>
    <dbReference type="NCBI Taxonomy" id="68203"/>
    <lineage>
        <taxon>Bacteria</taxon>
        <taxon>Bacillati</taxon>
        <taxon>Actinomycetota</taxon>
        <taxon>Actinomycetes</taxon>
        <taxon>Kitasatosporales</taxon>
        <taxon>Streptomycetaceae</taxon>
        <taxon>Streptomyces</taxon>
    </lineage>
</organism>
<feature type="region of interest" description="Disordered" evidence="1">
    <location>
        <begin position="194"/>
        <end position="238"/>
    </location>
</feature>
<sequence length="257" mass="27065">MGTFRRRLLLAVDAKGYGRVDVVTQRQLQEAIQNLLTAAADASGLERERWETQVGGDSVLAVLPEGASEPHLVDTFMRHLDAGLREFNHTRTREAWLRLRVAVHFGTAAVAANGFEGRAPVEIGRMLDSAPLRSALDAAPEACMALAVSSTVFNDVVREAYTTIRAREFHEVRIEEKEYAGRIWIRVPGHDGPLPGPGAAGAGAAPSGPAGPAPGGAEGGESSDARPLNAPTPPGDTVVQVISGTVHAPGAVFGISK</sequence>
<evidence type="ECO:0000313" key="3">
    <source>
        <dbReference type="Proteomes" id="UP000282170"/>
    </source>
</evidence>
<evidence type="ECO:0000313" key="2">
    <source>
        <dbReference type="EMBL" id="AYL36606.1"/>
    </source>
</evidence>
<evidence type="ECO:0000256" key="1">
    <source>
        <dbReference type="SAM" id="MobiDB-lite"/>
    </source>
</evidence>
<name>A0A494UVX5_9ACTN</name>
<dbReference type="Proteomes" id="UP000282170">
    <property type="component" value="Chromosome"/>
</dbReference>
<reference evidence="2 3" key="1">
    <citation type="submission" date="2017-09" db="EMBL/GenBank/DDBJ databases">
        <authorList>
            <person name="Zhang H."/>
            <person name="Hu S."/>
            <person name="Xu J."/>
            <person name="He Z."/>
        </authorList>
    </citation>
    <scope>NUCLEOTIDE SEQUENCE [LARGE SCALE GENOMIC DNA]</scope>
    <source>
        <strain evidence="2 3">TXX3120</strain>
    </source>
</reference>
<evidence type="ECO:0008006" key="4">
    <source>
        <dbReference type="Google" id="ProtNLM"/>
    </source>
</evidence>
<protein>
    <recommendedName>
        <fullName evidence="4">Guanylate cyclase domain-containing protein</fullName>
    </recommendedName>
</protein>
<dbReference type="GeneID" id="93884117"/>
<dbReference type="AlphaFoldDB" id="A0A494UVX5"/>
<dbReference type="EMBL" id="CP023407">
    <property type="protein sequence ID" value="AYL36606.1"/>
    <property type="molecule type" value="Genomic_DNA"/>
</dbReference>
<accession>A0A494UVX5</accession>
<dbReference type="KEGG" id="sfug:CNQ36_14925"/>
<keyword evidence="3" id="KW-1185">Reference proteome</keyword>